<evidence type="ECO:0000313" key="3">
    <source>
        <dbReference type="Proteomes" id="UP001066276"/>
    </source>
</evidence>
<gene>
    <name evidence="2" type="ORF">NDU88_008994</name>
</gene>
<dbReference type="Proteomes" id="UP001066276">
    <property type="component" value="Chromosome 5"/>
</dbReference>
<keyword evidence="3" id="KW-1185">Reference proteome</keyword>
<dbReference type="AlphaFoldDB" id="A0AAV7RWA3"/>
<accession>A0AAV7RWA3</accession>
<evidence type="ECO:0000313" key="2">
    <source>
        <dbReference type="EMBL" id="KAJ1156270.1"/>
    </source>
</evidence>
<proteinExistence type="predicted"/>
<reference evidence="2" key="1">
    <citation type="journal article" date="2022" name="bioRxiv">
        <title>Sequencing and chromosome-scale assembly of the giantPleurodeles waltlgenome.</title>
        <authorList>
            <person name="Brown T."/>
            <person name="Elewa A."/>
            <person name="Iarovenko S."/>
            <person name="Subramanian E."/>
            <person name="Araus A.J."/>
            <person name="Petzold A."/>
            <person name="Susuki M."/>
            <person name="Suzuki K.-i.T."/>
            <person name="Hayashi T."/>
            <person name="Toyoda A."/>
            <person name="Oliveira C."/>
            <person name="Osipova E."/>
            <person name="Leigh N.D."/>
            <person name="Simon A."/>
            <person name="Yun M.H."/>
        </authorList>
    </citation>
    <scope>NUCLEOTIDE SEQUENCE</scope>
    <source>
        <strain evidence="2">20211129_DDA</strain>
        <tissue evidence="2">Liver</tissue>
    </source>
</reference>
<evidence type="ECO:0000256" key="1">
    <source>
        <dbReference type="SAM" id="MobiDB-lite"/>
    </source>
</evidence>
<sequence length="86" mass="8641">MVGPAAAGWGLLLRARAVPPGADWGMCRGPSAREGQGPPVEAPGASARLLDPAFLLPLVAGRCGSSELRSLPERSAGGRPGVTRVG</sequence>
<dbReference type="EMBL" id="JANPWB010000009">
    <property type="protein sequence ID" value="KAJ1156270.1"/>
    <property type="molecule type" value="Genomic_DNA"/>
</dbReference>
<evidence type="ECO:0008006" key="4">
    <source>
        <dbReference type="Google" id="ProtNLM"/>
    </source>
</evidence>
<feature type="region of interest" description="Disordered" evidence="1">
    <location>
        <begin position="26"/>
        <end position="45"/>
    </location>
</feature>
<comment type="caution">
    <text evidence="2">The sequence shown here is derived from an EMBL/GenBank/DDBJ whole genome shotgun (WGS) entry which is preliminary data.</text>
</comment>
<organism evidence="2 3">
    <name type="scientific">Pleurodeles waltl</name>
    <name type="common">Iberian ribbed newt</name>
    <dbReference type="NCBI Taxonomy" id="8319"/>
    <lineage>
        <taxon>Eukaryota</taxon>
        <taxon>Metazoa</taxon>
        <taxon>Chordata</taxon>
        <taxon>Craniata</taxon>
        <taxon>Vertebrata</taxon>
        <taxon>Euteleostomi</taxon>
        <taxon>Amphibia</taxon>
        <taxon>Batrachia</taxon>
        <taxon>Caudata</taxon>
        <taxon>Salamandroidea</taxon>
        <taxon>Salamandridae</taxon>
        <taxon>Pleurodelinae</taxon>
        <taxon>Pleurodeles</taxon>
    </lineage>
</organism>
<protein>
    <recommendedName>
        <fullName evidence="4">Secreted protein</fullName>
    </recommendedName>
</protein>
<name>A0AAV7RWA3_PLEWA</name>